<organism evidence="1 2">
    <name type="scientific">Leuconostoc fallax</name>
    <dbReference type="NCBI Taxonomy" id="1251"/>
    <lineage>
        <taxon>Bacteria</taxon>
        <taxon>Bacillati</taxon>
        <taxon>Bacillota</taxon>
        <taxon>Bacilli</taxon>
        <taxon>Lactobacillales</taxon>
        <taxon>Lactobacillaceae</taxon>
        <taxon>Leuconostoc</taxon>
    </lineage>
</organism>
<dbReference type="InterPro" id="IPR010315">
    <property type="entry name" value="DUF915_hydro-like"/>
</dbReference>
<accession>A0A4R5NA14</accession>
<sequence>MVIIGILGRSWVDETRLNQSKIQNSRLYPVIFIPGSSATVNRFDDLFNKLNANPNQKHSVLKINIKKDGQYDISGTIRQTDFRPFIVIGFENNADGYSNIKKQASYIDDVLTLLQNRYHFHHFDAIGHSNGGLIWTRYLEKYFNNQQFVMNHLMTLGTPYNFSETSISRKTEMLKDMIQGRTQLPSNLIVYSIAGTEDYTDDGIVPVQSVTAGKYIFQNYTQKYMQITLSGNEAQHSNLPDNNEVVSIINQYILTDNSNPRNPTNAPK</sequence>
<dbReference type="EMBL" id="PUFI01000007">
    <property type="protein sequence ID" value="TDG69087.1"/>
    <property type="molecule type" value="Genomic_DNA"/>
</dbReference>
<dbReference type="Gene3D" id="3.40.50.1820">
    <property type="entry name" value="alpha/beta hydrolase"/>
    <property type="match status" value="1"/>
</dbReference>
<evidence type="ECO:0000313" key="2">
    <source>
        <dbReference type="Proteomes" id="UP000295681"/>
    </source>
</evidence>
<evidence type="ECO:0008006" key="3">
    <source>
        <dbReference type="Google" id="ProtNLM"/>
    </source>
</evidence>
<keyword evidence="2" id="KW-1185">Reference proteome</keyword>
<reference evidence="1 2" key="1">
    <citation type="journal article" date="2019" name="Appl. Microbiol. Biotechnol.">
        <title>Uncovering carbohydrate metabolism through a genotype-phenotype association study of 56 lactic acid bacteria genomes.</title>
        <authorList>
            <person name="Buron-Moles G."/>
            <person name="Chailyan A."/>
            <person name="Dolejs I."/>
            <person name="Forster J."/>
            <person name="Miks M.H."/>
        </authorList>
    </citation>
    <scope>NUCLEOTIDE SEQUENCE [LARGE SCALE GENOMIC DNA]</scope>
    <source>
        <strain evidence="1 2">ATCC 700006</strain>
    </source>
</reference>
<comment type="caution">
    <text evidence="1">The sequence shown here is derived from an EMBL/GenBank/DDBJ whole genome shotgun (WGS) entry which is preliminary data.</text>
</comment>
<dbReference type="SUPFAM" id="SSF53474">
    <property type="entry name" value="alpha/beta-Hydrolases"/>
    <property type="match status" value="1"/>
</dbReference>
<dbReference type="InterPro" id="IPR029058">
    <property type="entry name" value="AB_hydrolase_fold"/>
</dbReference>
<dbReference type="Proteomes" id="UP000295681">
    <property type="component" value="Unassembled WGS sequence"/>
</dbReference>
<evidence type="ECO:0000313" key="1">
    <source>
        <dbReference type="EMBL" id="TDG69087.1"/>
    </source>
</evidence>
<proteinExistence type="predicted"/>
<dbReference type="AlphaFoldDB" id="A0A4R5NA14"/>
<protein>
    <recommendedName>
        <fullName evidence="3">Alpha/beta hydrolase fold-5 domain-containing protein</fullName>
    </recommendedName>
</protein>
<name>A0A4R5NA14_9LACO</name>
<gene>
    <name evidence="1" type="ORF">C5L23_001218</name>
</gene>
<dbReference type="Pfam" id="PF06028">
    <property type="entry name" value="DUF915"/>
    <property type="match status" value="1"/>
</dbReference>
<dbReference type="STRING" id="907931.GCA_000165675_01187"/>